<keyword evidence="2" id="KW-0812">Transmembrane</keyword>
<keyword evidence="2" id="KW-1133">Transmembrane helix</keyword>
<evidence type="ECO:0008006" key="5">
    <source>
        <dbReference type="Google" id="ProtNLM"/>
    </source>
</evidence>
<dbReference type="Proteomes" id="UP000828390">
    <property type="component" value="Unassembled WGS sequence"/>
</dbReference>
<comment type="caution">
    <text evidence="3">The sequence shown here is derived from an EMBL/GenBank/DDBJ whole genome shotgun (WGS) entry which is preliminary data.</text>
</comment>
<sequence length="157" mass="17078">MRLSGPMLCVFQARCNTCLCQLLGYYQNRKLVGTNILVLTSVLTVLLFASNVDAAFRCYTCYGTAKCADEFSKSSDLESGATCRACTKVKKDGVVIRECSSFSYDEYKCEKKDGAEGCVCDTELCNSSNNLAVSMATILGATLAVLFAKFTQLLMIV</sequence>
<evidence type="ECO:0000256" key="1">
    <source>
        <dbReference type="ARBA" id="ARBA00022729"/>
    </source>
</evidence>
<dbReference type="InterPro" id="IPR050975">
    <property type="entry name" value="Sleep_regulator"/>
</dbReference>
<evidence type="ECO:0000256" key="2">
    <source>
        <dbReference type="SAM" id="Phobius"/>
    </source>
</evidence>
<keyword evidence="4" id="KW-1185">Reference proteome</keyword>
<evidence type="ECO:0000313" key="4">
    <source>
        <dbReference type="Proteomes" id="UP000828390"/>
    </source>
</evidence>
<evidence type="ECO:0000313" key="3">
    <source>
        <dbReference type="EMBL" id="KAH3709162.1"/>
    </source>
</evidence>
<dbReference type="EMBL" id="JAIWYP010000014">
    <property type="protein sequence ID" value="KAH3709162.1"/>
    <property type="molecule type" value="Genomic_DNA"/>
</dbReference>
<organism evidence="3 4">
    <name type="scientific">Dreissena polymorpha</name>
    <name type="common">Zebra mussel</name>
    <name type="synonym">Mytilus polymorpha</name>
    <dbReference type="NCBI Taxonomy" id="45954"/>
    <lineage>
        <taxon>Eukaryota</taxon>
        <taxon>Metazoa</taxon>
        <taxon>Spiralia</taxon>
        <taxon>Lophotrochozoa</taxon>
        <taxon>Mollusca</taxon>
        <taxon>Bivalvia</taxon>
        <taxon>Autobranchia</taxon>
        <taxon>Heteroconchia</taxon>
        <taxon>Euheterodonta</taxon>
        <taxon>Imparidentia</taxon>
        <taxon>Neoheterodontei</taxon>
        <taxon>Myida</taxon>
        <taxon>Dreissenoidea</taxon>
        <taxon>Dreissenidae</taxon>
        <taxon>Dreissena</taxon>
    </lineage>
</organism>
<accession>A0A9D3YZI4</accession>
<feature type="transmembrane region" description="Helical" evidence="2">
    <location>
        <begin position="31"/>
        <end position="49"/>
    </location>
</feature>
<reference evidence="3" key="1">
    <citation type="journal article" date="2019" name="bioRxiv">
        <title>The Genome of the Zebra Mussel, Dreissena polymorpha: A Resource for Invasive Species Research.</title>
        <authorList>
            <person name="McCartney M.A."/>
            <person name="Auch B."/>
            <person name="Kono T."/>
            <person name="Mallez S."/>
            <person name="Zhang Y."/>
            <person name="Obille A."/>
            <person name="Becker A."/>
            <person name="Abrahante J.E."/>
            <person name="Garbe J."/>
            <person name="Badalamenti J.P."/>
            <person name="Herman A."/>
            <person name="Mangelson H."/>
            <person name="Liachko I."/>
            <person name="Sullivan S."/>
            <person name="Sone E.D."/>
            <person name="Koren S."/>
            <person name="Silverstein K.A.T."/>
            <person name="Beckman K.B."/>
            <person name="Gohl D.M."/>
        </authorList>
    </citation>
    <scope>NUCLEOTIDE SEQUENCE</scope>
    <source>
        <strain evidence="3">Duluth1</strain>
        <tissue evidence="3">Whole animal</tissue>
    </source>
</reference>
<keyword evidence="1" id="KW-0732">Signal</keyword>
<dbReference type="PANTHER" id="PTHR33562">
    <property type="entry name" value="ATILLA, ISOFORM B-RELATED-RELATED"/>
    <property type="match status" value="1"/>
</dbReference>
<dbReference type="AlphaFoldDB" id="A0A9D3YZI4"/>
<feature type="transmembrane region" description="Helical" evidence="2">
    <location>
        <begin position="131"/>
        <end position="150"/>
    </location>
</feature>
<gene>
    <name evidence="3" type="ORF">DPMN_068623</name>
</gene>
<proteinExistence type="predicted"/>
<protein>
    <recommendedName>
        <fullName evidence="5">Protein sleepless</fullName>
    </recommendedName>
</protein>
<reference evidence="3" key="2">
    <citation type="submission" date="2020-11" db="EMBL/GenBank/DDBJ databases">
        <authorList>
            <person name="McCartney M.A."/>
            <person name="Auch B."/>
            <person name="Kono T."/>
            <person name="Mallez S."/>
            <person name="Becker A."/>
            <person name="Gohl D.M."/>
            <person name="Silverstein K.A.T."/>
            <person name="Koren S."/>
            <person name="Bechman K.B."/>
            <person name="Herman A."/>
            <person name="Abrahante J.E."/>
            <person name="Garbe J."/>
        </authorList>
    </citation>
    <scope>NUCLEOTIDE SEQUENCE</scope>
    <source>
        <strain evidence="3">Duluth1</strain>
        <tissue evidence="3">Whole animal</tissue>
    </source>
</reference>
<keyword evidence="2" id="KW-0472">Membrane</keyword>
<name>A0A9D3YZI4_DREPO</name>